<keyword evidence="2" id="KW-0812">Transmembrane</keyword>
<keyword evidence="2" id="KW-1133">Transmembrane helix</keyword>
<name>A0A366EKG4_9HYPH</name>
<proteinExistence type="predicted"/>
<keyword evidence="3" id="KW-0732">Signal</keyword>
<dbReference type="AlphaFoldDB" id="A0A366EKG4"/>
<feature type="transmembrane region" description="Helical" evidence="2">
    <location>
        <begin position="176"/>
        <end position="195"/>
    </location>
</feature>
<reference evidence="4 5" key="1">
    <citation type="submission" date="2018-06" db="EMBL/GenBank/DDBJ databases">
        <title>Genomic Encyclopedia of Type Strains, Phase IV (KMG-IV): sequencing the most valuable type-strain genomes for metagenomic binning, comparative biology and taxonomic classification.</title>
        <authorList>
            <person name="Goeker M."/>
        </authorList>
    </citation>
    <scope>NUCLEOTIDE SEQUENCE [LARGE SCALE GENOMIC DNA]</scope>
    <source>
        <strain evidence="4 5">DSM 24875</strain>
    </source>
</reference>
<evidence type="ECO:0000256" key="3">
    <source>
        <dbReference type="SAM" id="SignalP"/>
    </source>
</evidence>
<evidence type="ECO:0000256" key="1">
    <source>
        <dbReference type="SAM" id="MobiDB-lite"/>
    </source>
</evidence>
<feature type="signal peptide" evidence="3">
    <location>
        <begin position="1"/>
        <end position="22"/>
    </location>
</feature>
<dbReference type="Proteomes" id="UP000253529">
    <property type="component" value="Unassembled WGS sequence"/>
</dbReference>
<keyword evidence="5" id="KW-1185">Reference proteome</keyword>
<comment type="caution">
    <text evidence="4">The sequence shown here is derived from an EMBL/GenBank/DDBJ whole genome shotgun (WGS) entry which is preliminary data.</text>
</comment>
<evidence type="ECO:0000313" key="4">
    <source>
        <dbReference type="EMBL" id="RBP02446.1"/>
    </source>
</evidence>
<evidence type="ECO:0000256" key="2">
    <source>
        <dbReference type="SAM" id="Phobius"/>
    </source>
</evidence>
<protein>
    <recommendedName>
        <fullName evidence="6">Secreted protein</fullName>
    </recommendedName>
</protein>
<evidence type="ECO:0000313" key="5">
    <source>
        <dbReference type="Proteomes" id="UP000253529"/>
    </source>
</evidence>
<sequence length="223" mass="23976">MKLLLMALTATIVALGPPSAEAHRTTTRDGLAPTGISIPSLTHGQMAVISDNLAAIRALAGTRTGFDMTTWRLEDYLSLQSFACLWGLVPGAVADEASPFNECAHAYLAAGRALLLQLRAASSVDRMAVDALTSKIEVEMLANGASLTLCRYSDEPFNTNDVIFPRWSEIPSHPPTAAFAALVSVAIGATAWGLWPRRRVRRRPEAAVPTEGQRGVREANRRP</sequence>
<dbReference type="EMBL" id="QNRK01000052">
    <property type="protein sequence ID" value="RBP02446.1"/>
    <property type="molecule type" value="Genomic_DNA"/>
</dbReference>
<organism evidence="4 5">
    <name type="scientific">Roseiarcus fermentans</name>
    <dbReference type="NCBI Taxonomy" id="1473586"/>
    <lineage>
        <taxon>Bacteria</taxon>
        <taxon>Pseudomonadati</taxon>
        <taxon>Pseudomonadota</taxon>
        <taxon>Alphaproteobacteria</taxon>
        <taxon>Hyphomicrobiales</taxon>
        <taxon>Roseiarcaceae</taxon>
        <taxon>Roseiarcus</taxon>
    </lineage>
</organism>
<evidence type="ECO:0008006" key="6">
    <source>
        <dbReference type="Google" id="ProtNLM"/>
    </source>
</evidence>
<feature type="chain" id="PRO_5016570710" description="Secreted protein" evidence="3">
    <location>
        <begin position="23"/>
        <end position="223"/>
    </location>
</feature>
<dbReference type="RefSeq" id="WP_113893512.1">
    <property type="nucleotide sequence ID" value="NZ_QNRK01000052.1"/>
</dbReference>
<accession>A0A366EKG4</accession>
<dbReference type="OrthoDB" id="7875723at2"/>
<feature type="compositionally biased region" description="Basic and acidic residues" evidence="1">
    <location>
        <begin position="214"/>
        <end position="223"/>
    </location>
</feature>
<feature type="region of interest" description="Disordered" evidence="1">
    <location>
        <begin position="203"/>
        <end position="223"/>
    </location>
</feature>
<gene>
    <name evidence="4" type="ORF">DFR50_15236</name>
</gene>
<keyword evidence="2" id="KW-0472">Membrane</keyword>